<evidence type="ECO:0000313" key="1">
    <source>
        <dbReference type="EMBL" id="AIC14859.1"/>
    </source>
</evidence>
<dbReference type="KEGG" id="nvn:NVIE_006550"/>
<dbReference type="Proteomes" id="UP000027093">
    <property type="component" value="Chromosome"/>
</dbReference>
<reference evidence="1 2" key="1">
    <citation type="journal article" date="2014" name="Int. J. Syst. Evol. Microbiol.">
        <title>Nitrososphaera viennensis gen. nov., sp. nov., an aerobic and mesophilic, ammonia-oxidizing archaeon from soil and a member of the archaeal phylum Thaumarchaeota.</title>
        <authorList>
            <person name="Stieglmeier M."/>
            <person name="Klingl A."/>
            <person name="Alves R.J."/>
            <person name="Rittmann S.K."/>
            <person name="Melcher M."/>
            <person name="Leisch N."/>
            <person name="Schleper C."/>
        </authorList>
    </citation>
    <scope>NUCLEOTIDE SEQUENCE [LARGE SCALE GENOMIC DNA]</scope>
    <source>
        <strain evidence="1">EN76</strain>
    </source>
</reference>
<organism evidence="1 2">
    <name type="scientific">Nitrososphaera viennensis EN76</name>
    <dbReference type="NCBI Taxonomy" id="926571"/>
    <lineage>
        <taxon>Archaea</taxon>
        <taxon>Nitrososphaerota</taxon>
        <taxon>Nitrososphaeria</taxon>
        <taxon>Nitrososphaerales</taxon>
        <taxon>Nitrososphaeraceae</taxon>
        <taxon>Nitrososphaera</taxon>
    </lineage>
</organism>
<dbReference type="InterPro" id="IPR036390">
    <property type="entry name" value="WH_DNA-bd_sf"/>
</dbReference>
<accession>A0A060HDU3</accession>
<dbReference type="HOGENOM" id="CLU_1202654_0_0_2"/>
<keyword evidence="2" id="KW-1185">Reference proteome</keyword>
<dbReference type="STRING" id="926571.NVIE_006550"/>
<gene>
    <name evidence="1" type="ORF">NVIE_006550</name>
</gene>
<name>A0A060HDU3_9ARCH</name>
<sequence>MRKCIWQMSQKIGETKATILESCVIPKSWSELVKITGKTEPTLMVHLNDLQGKELIAKTDQGFYETTEAGKQFVELVPNIRPVDDARKRHLEAINVLLMSLGKKYTLEEKLAAQVPALVVRGYVKKDLGAFANAVGQALRSSVTLWLPTKMDIDPKLLEEIAELVAKMIKKKAVMSDGKIRIVIEVDFPKALDMRIREEKDPKIKQTLIDNRDKIIKDVVDHWDDLFERN</sequence>
<dbReference type="SUPFAM" id="SSF46785">
    <property type="entry name" value="Winged helix' DNA-binding domain"/>
    <property type="match status" value="1"/>
</dbReference>
<protein>
    <submittedName>
        <fullName evidence="1">Uncharacterized protein</fullName>
    </submittedName>
</protein>
<evidence type="ECO:0000313" key="2">
    <source>
        <dbReference type="Proteomes" id="UP000027093"/>
    </source>
</evidence>
<proteinExistence type="predicted"/>
<dbReference type="AlphaFoldDB" id="A0A060HDU3"/>
<dbReference type="EMBL" id="CP007536">
    <property type="protein sequence ID" value="AIC14859.1"/>
    <property type="molecule type" value="Genomic_DNA"/>
</dbReference>